<comment type="caution">
    <text evidence="1">The sequence shown here is derived from an EMBL/GenBank/DDBJ whole genome shotgun (WGS) entry which is preliminary data.</text>
</comment>
<evidence type="ECO:0000313" key="1">
    <source>
        <dbReference type="EMBL" id="OSS41705.1"/>
    </source>
</evidence>
<sequence length="127" mass="13797">MFAFNVQRDPFAPLVKTQSVPSKPSNKFSVSPGSDFTLKMVIWGGLEGALLEDNNGIVYVVKQGSKIGQTQVLKIMPNKVLLKTPGGIKEISLKNPNNIVAQSKNSTDTSKNMLNTPNKILSNEVKP</sequence>
<dbReference type="STRING" id="1562698.DESAMIL20_1258"/>
<accession>A0A1X4XW06</accession>
<protein>
    <submittedName>
        <fullName evidence="1">Uncharacterized protein</fullName>
    </submittedName>
</protein>
<keyword evidence="2" id="KW-1185">Reference proteome</keyword>
<evidence type="ECO:0000313" key="2">
    <source>
        <dbReference type="Proteomes" id="UP000194141"/>
    </source>
</evidence>
<reference evidence="1 2" key="1">
    <citation type="journal article" date="2017" name="Front. Microbiol.">
        <title>Genome Sequence of Desulfurella amilsii Strain TR1 and Comparative Genomics of Desulfurellaceae Family.</title>
        <authorList>
            <person name="Florentino A.P."/>
            <person name="Stams A.J."/>
            <person name="Sanchez-Andrea I."/>
        </authorList>
    </citation>
    <scope>NUCLEOTIDE SEQUENCE [LARGE SCALE GENOMIC DNA]</scope>
    <source>
        <strain evidence="1 2">TR1</strain>
    </source>
</reference>
<gene>
    <name evidence="1" type="ORF">DESAMIL20_1258</name>
</gene>
<dbReference type="AlphaFoldDB" id="A0A1X4XW06"/>
<dbReference type="EMBL" id="MDSU01000018">
    <property type="protein sequence ID" value="OSS41705.1"/>
    <property type="molecule type" value="Genomic_DNA"/>
</dbReference>
<proteinExistence type="predicted"/>
<name>A0A1X4XW06_9BACT</name>
<organism evidence="1 2">
    <name type="scientific">Desulfurella amilsii</name>
    <dbReference type="NCBI Taxonomy" id="1562698"/>
    <lineage>
        <taxon>Bacteria</taxon>
        <taxon>Pseudomonadati</taxon>
        <taxon>Campylobacterota</taxon>
        <taxon>Desulfurellia</taxon>
        <taxon>Desulfurellales</taxon>
        <taxon>Desulfurellaceae</taxon>
        <taxon>Desulfurella</taxon>
    </lineage>
</organism>
<dbReference type="Proteomes" id="UP000194141">
    <property type="component" value="Unassembled WGS sequence"/>
</dbReference>